<feature type="domain" description="PNPLA" evidence="6">
    <location>
        <begin position="13"/>
        <end position="213"/>
    </location>
</feature>
<evidence type="ECO:0000313" key="8">
    <source>
        <dbReference type="Proteomes" id="UP001320245"/>
    </source>
</evidence>
<keyword evidence="8" id="KW-1185">Reference proteome</keyword>
<feature type="region of interest" description="Disordered" evidence="5">
    <location>
        <begin position="827"/>
        <end position="846"/>
    </location>
</feature>
<keyword evidence="1 4" id="KW-0378">Hydrolase</keyword>
<dbReference type="AlphaFoldDB" id="A0AAN9U2M9"/>
<keyword evidence="2 4" id="KW-0442">Lipid degradation</keyword>
<comment type="caution">
    <text evidence="7">The sequence shown here is derived from an EMBL/GenBank/DDBJ whole genome shotgun (WGS) entry which is preliminary data.</text>
</comment>
<name>A0AAN9U2M9_9PEZI</name>
<evidence type="ECO:0000259" key="6">
    <source>
        <dbReference type="PROSITE" id="PS51635"/>
    </source>
</evidence>
<dbReference type="PANTHER" id="PTHR24185">
    <property type="entry name" value="CALCIUM-INDEPENDENT PHOSPHOLIPASE A2-GAMMA"/>
    <property type="match status" value="1"/>
</dbReference>
<dbReference type="Pfam" id="PF13374">
    <property type="entry name" value="TPR_10"/>
    <property type="match status" value="1"/>
</dbReference>
<evidence type="ECO:0000313" key="7">
    <source>
        <dbReference type="EMBL" id="KAK7737416.1"/>
    </source>
</evidence>
<dbReference type="GO" id="GO:0019369">
    <property type="term" value="P:arachidonate metabolic process"/>
    <property type="evidence" value="ECO:0007669"/>
    <property type="project" value="TreeGrafter"/>
</dbReference>
<dbReference type="Gene3D" id="3.40.1090.10">
    <property type="entry name" value="Cytosolic phospholipase A2 catalytic domain"/>
    <property type="match status" value="1"/>
</dbReference>
<proteinExistence type="predicted"/>
<dbReference type="InterPro" id="IPR027417">
    <property type="entry name" value="P-loop_NTPase"/>
</dbReference>
<feature type="short sequence motif" description="GXGXXG" evidence="4">
    <location>
        <begin position="17"/>
        <end position="22"/>
    </location>
</feature>
<feature type="active site" description="Proton acceptor" evidence="4">
    <location>
        <position position="200"/>
    </location>
</feature>
<dbReference type="InterPro" id="IPR002641">
    <property type="entry name" value="PNPLA_dom"/>
</dbReference>
<organism evidence="7 8">
    <name type="scientific">Cytospora paraplurivora</name>
    <dbReference type="NCBI Taxonomy" id="2898453"/>
    <lineage>
        <taxon>Eukaryota</taxon>
        <taxon>Fungi</taxon>
        <taxon>Dikarya</taxon>
        <taxon>Ascomycota</taxon>
        <taxon>Pezizomycotina</taxon>
        <taxon>Sordariomycetes</taxon>
        <taxon>Sordariomycetidae</taxon>
        <taxon>Diaporthales</taxon>
        <taxon>Cytosporaceae</taxon>
        <taxon>Cytospora</taxon>
    </lineage>
</organism>
<reference evidence="7 8" key="1">
    <citation type="journal article" date="2023" name="PLoS ONE">
        <title>Cytospora paraplurivora sp. nov. isolated from orchards with fruit tree decline syndrome in Ontario, Canada.</title>
        <authorList>
            <person name="Ilyukhin E."/>
            <person name="Nguyen H.D.T."/>
            <person name="Castle A.J."/>
            <person name="Ellouze W."/>
        </authorList>
    </citation>
    <scope>NUCLEOTIDE SEQUENCE [LARGE SCALE GENOMIC DNA]</scope>
    <source>
        <strain evidence="7 8">FDS-564</strain>
    </source>
</reference>
<dbReference type="Gene3D" id="1.25.40.10">
    <property type="entry name" value="Tetratricopeptide repeat domain"/>
    <property type="match status" value="1"/>
</dbReference>
<feature type="active site" description="Nucleophile" evidence="4">
    <location>
        <position position="59"/>
    </location>
</feature>
<gene>
    <name evidence="7" type="ORF">SLS53_006489</name>
</gene>
<keyword evidence="3 4" id="KW-0443">Lipid metabolism</keyword>
<dbReference type="Pfam" id="PF01734">
    <property type="entry name" value="Patatin"/>
    <property type="match status" value="1"/>
</dbReference>
<dbReference type="InterPro" id="IPR016035">
    <property type="entry name" value="Acyl_Trfase/lysoPLipase"/>
</dbReference>
<evidence type="ECO:0000256" key="1">
    <source>
        <dbReference type="ARBA" id="ARBA00022801"/>
    </source>
</evidence>
<protein>
    <recommendedName>
        <fullName evidence="6">PNPLA domain-containing protein</fullName>
    </recommendedName>
</protein>
<feature type="short sequence motif" description="GXSXG" evidence="4">
    <location>
        <begin position="57"/>
        <end position="61"/>
    </location>
</feature>
<dbReference type="GO" id="GO:0016042">
    <property type="term" value="P:lipid catabolic process"/>
    <property type="evidence" value="ECO:0007669"/>
    <property type="project" value="UniProtKB-UniRule"/>
</dbReference>
<dbReference type="SUPFAM" id="SSF48452">
    <property type="entry name" value="TPR-like"/>
    <property type="match status" value="1"/>
</dbReference>
<dbReference type="PANTHER" id="PTHR24185:SF1">
    <property type="entry name" value="CALCIUM-INDEPENDENT PHOSPHOLIPASE A2-GAMMA"/>
    <property type="match status" value="1"/>
</dbReference>
<sequence length="1197" mass="137161">MPFLSENKPVNLLACDGGGIRGVSELVILDELMKRLQQKGDFIELPKPCDWFHLIGGTSTGGLVAIMLGRLEMSTTEALSAYDNFASKIFSKNNKNTLNITERYGAEALELTVKQLVEDQGKGVQMRDSRPKHAKGRAFVCTMPLQDRNTTVRLRTYEVEGDRFPDCKIYEAARATTAASTYFKPMTLKDDRGNEGEFVDAALGRNNPITVLTEEAIKLFGTQRRLGCMVSLGTGSRRAELMQARARRETGKQFLSLLKVMKESTTDTQRDHSQMVLKFKNFPGIYFRFDVKGASTIFTGREAILVKIRRTFSRHEYGDIARREFHLWGMGGVGKTQIALKFAEEFEQQRCVWIVSVMAPTGFLEADKFSYQIHWIDATDSVTIEQSYHRIAQRVLPADQQGSGAIQRILAMLETSDSWLLVFDNAPDRGLAHFIPDGNRGNIFYTSRHKHLERRMPPGCDVNVNEMEVEEAVTLLLRSARLDDDNDANRDTARPIAKELGYLPLALDQAGAFIYMVPCPIGDFMDKFKKQKEKLLSDPEFRGEDNSRNLPIYTTFDISHEAIQTFANKRSDPHRALKATYALQLLNLVCFYHNEGCLANMFNCAAVTRFLCDRASWFPLKAEDTSLDQFVTLSLDPTDESYEWKPQSFRLGMGFLEEFSLISYDHDSMYSNMHVLVHDWARTRMAKQQRYEWGSAARCILMDSLDANDTRELIIHRRNLVPHLDTCLKYVGGYDDDLGLEAEYQTRIAKTYEDADRIQKASQAHLKAVVYASRAFGVLEEDVLDIISALAKFSKRHGYEKKAEQSWLEVIDRRIIKYDEERWRIAHKKSRQGSSRTPRDTINEDYNGEALDEPKLRDDKVSLTALYVNQSRWDDARRQIEDILEWDRRRARSPGDDEDKFVLRARDLARRISGQKAKQITVQEARENHLKAEEMWGPDDRETIKRRRILAERLEKEGLLRDAEGHFEYIFRWYQKTHGGIASETMQAWLQLAENLNAQDRPIEAMGIQTVVLQRYRTRLGPDHPRTLMCQLRLSYTYAAAGFFEMGIMYCRDCLGKYKAVYGAEHQQTRVTALQLRQSQEVLASMPLFLRLKAIRTVLYTSKVALEGDHRMPPWLAEWEPTPIEPLLTAEGTEVRVVQEYFKSNEGRVGRFELVDEAVTTQTQTLESIVPPVLQPLLLNGSEIQQAESASIESRVY</sequence>
<dbReference type="EMBL" id="JAJSPL020000029">
    <property type="protein sequence ID" value="KAK7737416.1"/>
    <property type="molecule type" value="Genomic_DNA"/>
</dbReference>
<dbReference type="SUPFAM" id="SSF52540">
    <property type="entry name" value="P-loop containing nucleoside triphosphate hydrolases"/>
    <property type="match status" value="1"/>
</dbReference>
<dbReference type="GO" id="GO:0016020">
    <property type="term" value="C:membrane"/>
    <property type="evidence" value="ECO:0007669"/>
    <property type="project" value="TreeGrafter"/>
</dbReference>
<dbReference type="SUPFAM" id="SSF52151">
    <property type="entry name" value="FabD/lysophospholipase-like"/>
    <property type="match status" value="1"/>
</dbReference>
<accession>A0AAN9U2M9</accession>
<dbReference type="InterPro" id="IPR011990">
    <property type="entry name" value="TPR-like_helical_dom_sf"/>
</dbReference>
<evidence type="ECO:0000256" key="2">
    <source>
        <dbReference type="ARBA" id="ARBA00022963"/>
    </source>
</evidence>
<dbReference type="Proteomes" id="UP001320245">
    <property type="component" value="Unassembled WGS sequence"/>
</dbReference>
<dbReference type="GO" id="GO:0043531">
    <property type="term" value="F:ADP binding"/>
    <property type="evidence" value="ECO:0007669"/>
    <property type="project" value="InterPro"/>
</dbReference>
<evidence type="ECO:0000256" key="5">
    <source>
        <dbReference type="SAM" id="MobiDB-lite"/>
    </source>
</evidence>
<dbReference type="GO" id="GO:0046486">
    <property type="term" value="P:glycerolipid metabolic process"/>
    <property type="evidence" value="ECO:0007669"/>
    <property type="project" value="UniProtKB-ARBA"/>
</dbReference>
<evidence type="ECO:0000256" key="3">
    <source>
        <dbReference type="ARBA" id="ARBA00023098"/>
    </source>
</evidence>
<dbReference type="GO" id="GO:0047499">
    <property type="term" value="F:calcium-independent phospholipase A2 activity"/>
    <property type="evidence" value="ECO:0007669"/>
    <property type="project" value="TreeGrafter"/>
</dbReference>
<evidence type="ECO:0000256" key="4">
    <source>
        <dbReference type="PROSITE-ProRule" id="PRU01161"/>
    </source>
</evidence>
<dbReference type="PROSITE" id="PS51635">
    <property type="entry name" value="PNPLA"/>
    <property type="match status" value="1"/>
</dbReference>
<comment type="caution">
    <text evidence="4">Lacks conserved residue(s) required for the propagation of feature annotation.</text>
</comment>